<reference evidence="7" key="1">
    <citation type="submission" date="2021-06" db="EMBL/GenBank/DDBJ databases">
        <title>An adapted protocol for Saccharibacteria cultivation: two new species join this phylum of Candidate Phyla Radiations.</title>
        <authorList>
            <person name="Ibrahim A."/>
            <person name="Maatouk M."/>
            <person name="Zgheib R."/>
            <person name="Haddad G."/>
            <person name="Bou Khalil J."/>
            <person name="Raoult D."/>
            <person name="Bittar F."/>
        </authorList>
    </citation>
    <scope>NUCLEOTIDE SEQUENCE</scope>
    <source>
        <strain evidence="7">IHU1</strain>
    </source>
</reference>
<dbReference type="PANTHER" id="PTHR19836">
    <property type="entry name" value="30S RIBOSOMAL PROTEIN S14"/>
    <property type="match status" value="1"/>
</dbReference>
<dbReference type="SUPFAM" id="SSF57716">
    <property type="entry name" value="Glucocorticoid receptor-like (DNA-binding domain)"/>
    <property type="match status" value="1"/>
</dbReference>
<dbReference type="PANTHER" id="PTHR19836:SF19">
    <property type="entry name" value="SMALL RIBOSOMAL SUBUNIT PROTEIN US14M"/>
    <property type="match status" value="1"/>
</dbReference>
<evidence type="ECO:0000313" key="8">
    <source>
        <dbReference type="Proteomes" id="UP000679129"/>
    </source>
</evidence>
<keyword evidence="5" id="KW-0694">RNA-binding</keyword>
<dbReference type="HAMAP" id="MF_00537">
    <property type="entry name" value="Ribosomal_uS14_1"/>
    <property type="match status" value="1"/>
</dbReference>
<gene>
    <name evidence="5 7" type="primary">rpsN</name>
    <name evidence="7" type="ORF">KOY48_02905</name>
</gene>
<comment type="similarity">
    <text evidence="1 5">Belongs to the universal ribosomal protein uS14 family.</text>
</comment>
<evidence type="ECO:0000256" key="1">
    <source>
        <dbReference type="ARBA" id="ARBA00009083"/>
    </source>
</evidence>
<proteinExistence type="inferred from homology"/>
<dbReference type="Proteomes" id="UP000679129">
    <property type="component" value="Chromosome"/>
</dbReference>
<comment type="subunit">
    <text evidence="5">Part of the 30S ribosomal subunit. Contacts proteins S3 and S10.</text>
</comment>
<feature type="region of interest" description="Disordered" evidence="6">
    <location>
        <begin position="35"/>
        <end position="60"/>
    </location>
</feature>
<dbReference type="InterPro" id="IPR043140">
    <property type="entry name" value="Ribosomal_uS14_sf"/>
</dbReference>
<dbReference type="GO" id="GO:0015935">
    <property type="term" value="C:small ribosomal subunit"/>
    <property type="evidence" value="ECO:0007669"/>
    <property type="project" value="TreeGrafter"/>
</dbReference>
<keyword evidence="3 5" id="KW-0687">Ribonucleoprotein</keyword>
<evidence type="ECO:0000256" key="3">
    <source>
        <dbReference type="ARBA" id="ARBA00023274"/>
    </source>
</evidence>
<organism evidence="7 8">
    <name type="scientific">Candidatus Minimicrobia naudis</name>
    <dbReference type="NCBI Taxonomy" id="2841263"/>
    <lineage>
        <taxon>Bacteria</taxon>
        <taxon>Candidatus Saccharimonadota</taxon>
        <taxon>Candidatus Saccharimonadota incertae sedis</taxon>
        <taxon>Candidatus Minimicrobia</taxon>
    </lineage>
</organism>
<dbReference type="KEGG" id="mnd:KOY48_02905"/>
<dbReference type="GO" id="GO:0019843">
    <property type="term" value="F:rRNA binding"/>
    <property type="evidence" value="ECO:0007669"/>
    <property type="project" value="UniProtKB-UniRule"/>
</dbReference>
<dbReference type="GO" id="GO:0003735">
    <property type="term" value="F:structural constituent of ribosome"/>
    <property type="evidence" value="ECO:0007669"/>
    <property type="project" value="InterPro"/>
</dbReference>
<evidence type="ECO:0000256" key="6">
    <source>
        <dbReference type="SAM" id="MobiDB-lite"/>
    </source>
</evidence>
<dbReference type="InterPro" id="IPR023036">
    <property type="entry name" value="Ribosomal_uS14_bac/plastid"/>
</dbReference>
<evidence type="ECO:0000256" key="2">
    <source>
        <dbReference type="ARBA" id="ARBA00022980"/>
    </source>
</evidence>
<dbReference type="Pfam" id="PF00253">
    <property type="entry name" value="Ribosomal_S14"/>
    <property type="match status" value="1"/>
</dbReference>
<keyword evidence="2 5" id="KW-0689">Ribosomal protein</keyword>
<dbReference type="Gene3D" id="4.10.830.10">
    <property type="entry name" value="30s Ribosomal Protein S14, Chain N"/>
    <property type="match status" value="1"/>
</dbReference>
<dbReference type="InterPro" id="IPR001209">
    <property type="entry name" value="Ribosomal_uS14"/>
</dbReference>
<comment type="function">
    <text evidence="5">Binds 16S rRNA, required for the assembly of 30S particles and may also be responsible for determining the conformation of the 16S rRNA at the A site.</text>
</comment>
<dbReference type="GO" id="GO:0006412">
    <property type="term" value="P:translation"/>
    <property type="evidence" value="ECO:0007669"/>
    <property type="project" value="UniProtKB-UniRule"/>
</dbReference>
<dbReference type="AlphaFoldDB" id="A0A8F1MBJ7"/>
<dbReference type="GO" id="GO:0005737">
    <property type="term" value="C:cytoplasm"/>
    <property type="evidence" value="ECO:0007669"/>
    <property type="project" value="UniProtKB-ARBA"/>
</dbReference>
<evidence type="ECO:0000256" key="4">
    <source>
        <dbReference type="ARBA" id="ARBA00035167"/>
    </source>
</evidence>
<evidence type="ECO:0000313" key="7">
    <source>
        <dbReference type="EMBL" id="QWQ31872.1"/>
    </source>
</evidence>
<keyword evidence="8" id="KW-1185">Reference proteome</keyword>
<protein>
    <recommendedName>
        <fullName evidence="4 5">Small ribosomal subunit protein uS14</fullName>
    </recommendedName>
</protein>
<sequence>MAKKSMVARDKKRMKVIAKFAAKRAELKELGDLDGLQKLPRNSSPTRHKNRDSISGRPRGYMRQFGLSRINFREKAAKVEIPGITKRSSW</sequence>
<dbReference type="NCBIfam" id="NF006477">
    <property type="entry name" value="PRK08881.1"/>
    <property type="match status" value="1"/>
</dbReference>
<keyword evidence="5" id="KW-0699">rRNA-binding</keyword>
<evidence type="ECO:0000256" key="5">
    <source>
        <dbReference type="HAMAP-Rule" id="MF_00537"/>
    </source>
</evidence>
<name>A0A8F1MBJ7_9BACT</name>
<dbReference type="EMBL" id="CP076460">
    <property type="protein sequence ID" value="QWQ31872.1"/>
    <property type="molecule type" value="Genomic_DNA"/>
</dbReference>
<accession>A0A8F1MBJ7</accession>